<sequence length="182" mass="21310">MGRFKKGTSKARTQSLQKANATRTQAAEGRDKENVNPRISKVKVAERRFKAAEEENQVIREENRLLKKENDNLRRQLKNALAREKTHKLAKERWKVTHRRLLIDVRNAYASADRRVWEFVRQGVKQQEDFEKRLREASISLGNAQRNSDAFKQLTLKQKGDIVALHRALDILRKRVFRAQGL</sequence>
<keyword evidence="1" id="KW-0175">Coiled coil</keyword>
<comment type="caution">
    <text evidence="3">The sequence shown here is derived from an EMBL/GenBank/DDBJ whole genome shotgun (WGS) entry which is preliminary data.</text>
</comment>
<gene>
    <name evidence="3" type="ORF">VKT23_013059</name>
    <name evidence="4" type="ORF">VKT23_013060</name>
</gene>
<protein>
    <submittedName>
        <fullName evidence="3">Uncharacterized protein</fullName>
    </submittedName>
</protein>
<organism evidence="3 5">
    <name type="scientific">Marasmiellus scandens</name>
    <dbReference type="NCBI Taxonomy" id="2682957"/>
    <lineage>
        <taxon>Eukaryota</taxon>
        <taxon>Fungi</taxon>
        <taxon>Dikarya</taxon>
        <taxon>Basidiomycota</taxon>
        <taxon>Agaricomycotina</taxon>
        <taxon>Agaricomycetes</taxon>
        <taxon>Agaricomycetidae</taxon>
        <taxon>Agaricales</taxon>
        <taxon>Marasmiineae</taxon>
        <taxon>Omphalotaceae</taxon>
        <taxon>Marasmiellus</taxon>
    </lineage>
</organism>
<evidence type="ECO:0000313" key="3">
    <source>
        <dbReference type="EMBL" id="KAK7450176.1"/>
    </source>
</evidence>
<keyword evidence="5" id="KW-1185">Reference proteome</keyword>
<feature type="region of interest" description="Disordered" evidence="2">
    <location>
        <begin position="1"/>
        <end position="36"/>
    </location>
</feature>
<evidence type="ECO:0000313" key="5">
    <source>
        <dbReference type="Proteomes" id="UP001498398"/>
    </source>
</evidence>
<dbReference type="EMBL" id="JBANRG010000034">
    <property type="protein sequence ID" value="KAK7450177.1"/>
    <property type="molecule type" value="Genomic_DNA"/>
</dbReference>
<name>A0ABR1J4C3_9AGAR</name>
<evidence type="ECO:0000313" key="4">
    <source>
        <dbReference type="EMBL" id="KAK7450177.1"/>
    </source>
</evidence>
<accession>A0ABR1J4C3</accession>
<feature type="coiled-coil region" evidence="1">
    <location>
        <begin position="42"/>
        <end position="83"/>
    </location>
</feature>
<evidence type="ECO:0000256" key="2">
    <source>
        <dbReference type="SAM" id="MobiDB-lite"/>
    </source>
</evidence>
<proteinExistence type="predicted"/>
<feature type="compositionally biased region" description="Polar residues" evidence="2">
    <location>
        <begin position="10"/>
        <end position="25"/>
    </location>
</feature>
<dbReference type="Proteomes" id="UP001498398">
    <property type="component" value="Unassembled WGS sequence"/>
</dbReference>
<dbReference type="EMBL" id="JBANRG010000034">
    <property type="protein sequence ID" value="KAK7450176.1"/>
    <property type="molecule type" value="Genomic_DNA"/>
</dbReference>
<evidence type="ECO:0000256" key="1">
    <source>
        <dbReference type="SAM" id="Coils"/>
    </source>
</evidence>
<reference evidence="3 5" key="1">
    <citation type="submission" date="2024-01" db="EMBL/GenBank/DDBJ databases">
        <title>A draft genome for the cacao thread blight pathogen Marasmiellus scandens.</title>
        <authorList>
            <person name="Baruah I.K."/>
            <person name="Leung J."/>
            <person name="Bukari Y."/>
            <person name="Amoako-Attah I."/>
            <person name="Meinhardt L.W."/>
            <person name="Bailey B.A."/>
            <person name="Cohen S.P."/>
        </authorList>
    </citation>
    <scope>NUCLEOTIDE SEQUENCE [LARGE SCALE GENOMIC DNA]</scope>
    <source>
        <strain evidence="3 5">GH-19</strain>
    </source>
</reference>